<evidence type="ECO:0000313" key="2">
    <source>
        <dbReference type="Proteomes" id="UP001346149"/>
    </source>
</evidence>
<reference evidence="1 2" key="1">
    <citation type="journal article" date="2023" name="Hortic Res">
        <title>Pangenome of water caltrop reveals structural variations and asymmetric subgenome divergence after allopolyploidization.</title>
        <authorList>
            <person name="Zhang X."/>
            <person name="Chen Y."/>
            <person name="Wang L."/>
            <person name="Yuan Y."/>
            <person name="Fang M."/>
            <person name="Shi L."/>
            <person name="Lu R."/>
            <person name="Comes H.P."/>
            <person name="Ma Y."/>
            <person name="Chen Y."/>
            <person name="Huang G."/>
            <person name="Zhou Y."/>
            <person name="Zheng Z."/>
            <person name="Qiu Y."/>
        </authorList>
    </citation>
    <scope>NUCLEOTIDE SEQUENCE [LARGE SCALE GENOMIC DNA]</scope>
    <source>
        <strain evidence="1">F231</strain>
    </source>
</reference>
<gene>
    <name evidence="1" type="ORF">SAY86_012057</name>
</gene>
<dbReference type="EMBL" id="JAXQNO010000007">
    <property type="protein sequence ID" value="KAK4794063.1"/>
    <property type="molecule type" value="Genomic_DNA"/>
</dbReference>
<name>A0AAN7MBF4_TRANT</name>
<accession>A0AAN7MBF4</accession>
<keyword evidence="2" id="KW-1185">Reference proteome</keyword>
<comment type="caution">
    <text evidence="1">The sequence shown here is derived from an EMBL/GenBank/DDBJ whole genome shotgun (WGS) entry which is preliminary data.</text>
</comment>
<evidence type="ECO:0000313" key="1">
    <source>
        <dbReference type="EMBL" id="KAK4794063.1"/>
    </source>
</evidence>
<proteinExistence type="predicted"/>
<organism evidence="1 2">
    <name type="scientific">Trapa natans</name>
    <name type="common">Water chestnut</name>
    <dbReference type="NCBI Taxonomy" id="22666"/>
    <lineage>
        <taxon>Eukaryota</taxon>
        <taxon>Viridiplantae</taxon>
        <taxon>Streptophyta</taxon>
        <taxon>Embryophyta</taxon>
        <taxon>Tracheophyta</taxon>
        <taxon>Spermatophyta</taxon>
        <taxon>Magnoliopsida</taxon>
        <taxon>eudicotyledons</taxon>
        <taxon>Gunneridae</taxon>
        <taxon>Pentapetalae</taxon>
        <taxon>rosids</taxon>
        <taxon>malvids</taxon>
        <taxon>Myrtales</taxon>
        <taxon>Lythraceae</taxon>
        <taxon>Trapa</taxon>
    </lineage>
</organism>
<sequence length="121" mass="13221">MFRLHYLPRGSSASYGGGGNLSQYYSRGSQKKVPTTVGGQLSRRSIVFCLEVGCSVRLLTDHHHPSIAYACMLTFSRARAEQSSFSRIAVTEKAGQRSSGRSPSQTSRHTQVPEFGILVVV</sequence>
<protein>
    <submittedName>
        <fullName evidence="1">Uncharacterized protein</fullName>
    </submittedName>
</protein>
<dbReference type="Proteomes" id="UP001346149">
    <property type="component" value="Unassembled WGS sequence"/>
</dbReference>
<dbReference type="AlphaFoldDB" id="A0AAN7MBF4"/>